<dbReference type="PROSITE" id="PS50011">
    <property type="entry name" value="PROTEIN_KINASE_DOM"/>
    <property type="match status" value="2"/>
</dbReference>
<dbReference type="InterPro" id="IPR008266">
    <property type="entry name" value="Tyr_kinase_AS"/>
</dbReference>
<dbReference type="SUPFAM" id="SSF56112">
    <property type="entry name" value="Protein kinase-like (PK-like)"/>
    <property type="match status" value="2"/>
</dbReference>
<evidence type="ECO:0000256" key="1">
    <source>
        <dbReference type="SAM" id="MobiDB-lite"/>
    </source>
</evidence>
<comment type="caution">
    <text evidence="3">The sequence shown here is derived from an EMBL/GenBank/DDBJ whole genome shotgun (WGS) entry which is preliminary data.</text>
</comment>
<dbReference type="InterPro" id="IPR011009">
    <property type="entry name" value="Kinase-like_dom_sf"/>
</dbReference>
<feature type="region of interest" description="Disordered" evidence="1">
    <location>
        <begin position="52"/>
        <end position="74"/>
    </location>
</feature>
<accession>A0AAV1TAP0</accession>
<evidence type="ECO:0000313" key="4">
    <source>
        <dbReference type="Proteomes" id="UP001162060"/>
    </source>
</evidence>
<name>A0AAV1TAP0_9STRA</name>
<dbReference type="PANTHER" id="PTHR44329">
    <property type="entry name" value="SERINE/THREONINE-PROTEIN KINASE TNNI3K-RELATED"/>
    <property type="match status" value="1"/>
</dbReference>
<dbReference type="Gene3D" id="1.10.510.10">
    <property type="entry name" value="Transferase(Phosphotransferase) domain 1"/>
    <property type="match status" value="3"/>
</dbReference>
<dbReference type="Proteomes" id="UP001162060">
    <property type="component" value="Unassembled WGS sequence"/>
</dbReference>
<dbReference type="InterPro" id="IPR000719">
    <property type="entry name" value="Prot_kinase_dom"/>
</dbReference>
<protein>
    <recommendedName>
        <fullName evidence="2">Protein kinase domain-containing protein</fullName>
    </recommendedName>
</protein>
<reference evidence="3" key="1">
    <citation type="submission" date="2024-01" db="EMBL/GenBank/DDBJ databases">
        <authorList>
            <person name="Webb A."/>
        </authorList>
    </citation>
    <scope>NUCLEOTIDE SEQUENCE</scope>
    <source>
        <strain evidence="3">Pm1</strain>
    </source>
</reference>
<dbReference type="InterPro" id="IPR001245">
    <property type="entry name" value="Ser-Thr/Tyr_kinase_cat_dom"/>
</dbReference>
<dbReference type="AlphaFoldDB" id="A0AAV1TAP0"/>
<proteinExistence type="predicted"/>
<feature type="domain" description="Protein kinase" evidence="2">
    <location>
        <begin position="237"/>
        <end position="550"/>
    </location>
</feature>
<dbReference type="EMBL" id="CAKLBY020000033">
    <property type="protein sequence ID" value="CAK7907804.1"/>
    <property type="molecule type" value="Genomic_DNA"/>
</dbReference>
<dbReference type="Pfam" id="PF07714">
    <property type="entry name" value="PK_Tyr_Ser-Thr"/>
    <property type="match status" value="1"/>
</dbReference>
<sequence length="1065" mass="120060">MRHKPSQFDKIEAVLPVSPSMSSPSSDAPAILESPTSTTAYCTFPTTKLVTAPPSVKPSRRRLHRRRRQEPHLDHHLMDRLGTLAQYLQKVPQVDNKKTLYAQAQRALEDLLDSIHAFFFEYESEKRTLWRLAQTGRVVQQVESFHRALDAITARCGLIVATPTGIGPSLPRWQSRWRRMRAERLVFLRSYLDDHESVVVSNSRIRRLSDQLEVLTLLKHSVQKFDTLLTADELKLLEHAYAFAVGDRTNSIHCNTQLHAMCLPEWFVAPYDRTKQLLKWQRTAVIVQNAPEAMNLNECFTLASIWSCLQHSHIMKLYGACHVGQQRFFVVAEGTPLTRCFRDDGFPLWRALHEAAKALQYLHERRIGLSSLSCADLILFRSDDTDAIMLAGYNMKLFKSGMESLNVYGSKIREYEDQDPVLEENVSDVSCDDVDMIYQDQVAQAKRIPLGERSQKETAKRYWQAPELASTTDEGPTEESDIYALGMCVIEAFSGGNIRSEFECCHDGIPPKPAALEDTSQRDFVERMCSFDPKDRPRIVEVVSSFQTFASDEQKIRTRFSGTKLRKKARLHGLNRTQAPATSVSIACTLSEVRAWCDEASESSAISYQLYERMDDIAAQLEGMDVDKAVSHLPVLANLTSRFRDLVQRHVNQKSLLRLAATRHVIEMNASLHGELDVLMSRLAPDCLEPSIHSWNSQQASYTEKLWKRLRTTLSRHDHLLNGGLDGNQELALLGTLLAFEVKNRSASYAIRDLELMKAALDTVEEAYRSIMPSNFCTNESNSMSAFPPWFIPPYEVAYYKHDGANRGVSSAGHFGRWMNVAVVVKEVPPLERPGKACMLSSRRGAHCTSSVIEPTEEPARLFENEMTVWSALKHPNVLKLLGACHMGQHQFFVCEYAAQGSVDIFLASQPGEERTVCAHRVLREMALGLHYLHAHNVVHEDLRCCNILVDAKGVVKLADFGFSSIKPGNRSGEACQWTAPECLTGELPTFASNVYSFAMCAIEVVSGVMPFGCELSDAKSKICKGLLPPRPTNCFSDADWNLIKRMCSHDPKERITMSDVVQQL</sequence>
<gene>
    <name evidence="3" type="ORF">PM001_LOCUS3607</name>
</gene>
<dbReference type="GO" id="GO:0005524">
    <property type="term" value="F:ATP binding"/>
    <property type="evidence" value="ECO:0007669"/>
    <property type="project" value="InterPro"/>
</dbReference>
<evidence type="ECO:0000259" key="2">
    <source>
        <dbReference type="PROSITE" id="PS50011"/>
    </source>
</evidence>
<dbReference type="GO" id="GO:0004674">
    <property type="term" value="F:protein serine/threonine kinase activity"/>
    <property type="evidence" value="ECO:0007669"/>
    <property type="project" value="TreeGrafter"/>
</dbReference>
<dbReference type="InterPro" id="IPR051681">
    <property type="entry name" value="Ser/Thr_Kinases-Pseudokinases"/>
</dbReference>
<feature type="domain" description="Protein kinase" evidence="2">
    <location>
        <begin position="795"/>
        <end position="1065"/>
    </location>
</feature>
<dbReference type="PROSITE" id="PS00109">
    <property type="entry name" value="PROTEIN_KINASE_TYR"/>
    <property type="match status" value="1"/>
</dbReference>
<evidence type="ECO:0000313" key="3">
    <source>
        <dbReference type="EMBL" id="CAK7907804.1"/>
    </source>
</evidence>
<feature type="compositionally biased region" description="Basic residues" evidence="1">
    <location>
        <begin position="58"/>
        <end position="69"/>
    </location>
</feature>
<organism evidence="3 4">
    <name type="scientific">Peronospora matthiolae</name>
    <dbReference type="NCBI Taxonomy" id="2874970"/>
    <lineage>
        <taxon>Eukaryota</taxon>
        <taxon>Sar</taxon>
        <taxon>Stramenopiles</taxon>
        <taxon>Oomycota</taxon>
        <taxon>Peronosporomycetes</taxon>
        <taxon>Peronosporales</taxon>
        <taxon>Peronosporaceae</taxon>
        <taxon>Peronospora</taxon>
    </lineage>
</organism>
<dbReference type="PANTHER" id="PTHR44329:SF214">
    <property type="entry name" value="PROTEIN KINASE DOMAIN-CONTAINING PROTEIN"/>
    <property type="match status" value="1"/>
</dbReference>